<keyword evidence="1" id="KW-0560">Oxidoreductase</keyword>
<dbReference type="PANTHER" id="PTHR43157">
    <property type="entry name" value="PHOSPHATIDYLINOSITOL-GLYCAN BIOSYNTHESIS CLASS F PROTEIN-RELATED"/>
    <property type="match status" value="1"/>
</dbReference>
<evidence type="ECO:0000256" key="1">
    <source>
        <dbReference type="ARBA" id="ARBA00023002"/>
    </source>
</evidence>
<dbReference type="InterPro" id="IPR002347">
    <property type="entry name" value="SDR_fam"/>
</dbReference>
<accession>A0A315ZA74</accession>
<dbReference type="RefSeq" id="WP_109620160.1">
    <property type="nucleotide sequence ID" value="NZ_QGDO01000004.1"/>
</dbReference>
<dbReference type="InterPro" id="IPR036291">
    <property type="entry name" value="NAD(P)-bd_dom_sf"/>
</dbReference>
<keyword evidence="3" id="KW-1185">Reference proteome</keyword>
<evidence type="ECO:0000313" key="2">
    <source>
        <dbReference type="EMBL" id="PWJ41104.1"/>
    </source>
</evidence>
<dbReference type="SUPFAM" id="SSF51735">
    <property type="entry name" value="NAD(P)-binding Rossmann-fold domains"/>
    <property type="match status" value="1"/>
</dbReference>
<evidence type="ECO:0000313" key="3">
    <source>
        <dbReference type="Proteomes" id="UP000245535"/>
    </source>
</evidence>
<dbReference type="GO" id="GO:0016491">
    <property type="term" value="F:oxidoreductase activity"/>
    <property type="evidence" value="ECO:0007669"/>
    <property type="project" value="UniProtKB-KW"/>
</dbReference>
<protein>
    <submittedName>
        <fullName evidence="2">Short subunit dehydrogenase</fullName>
    </submittedName>
</protein>
<dbReference type="AlphaFoldDB" id="A0A315ZA74"/>
<reference evidence="2 3" key="1">
    <citation type="submission" date="2018-03" db="EMBL/GenBank/DDBJ databases">
        <title>Genomic Encyclopedia of Archaeal and Bacterial Type Strains, Phase II (KMG-II): from individual species to whole genera.</title>
        <authorList>
            <person name="Goeker M."/>
        </authorList>
    </citation>
    <scope>NUCLEOTIDE SEQUENCE [LARGE SCALE GENOMIC DNA]</scope>
    <source>
        <strain evidence="2 3">DSM 28229</strain>
    </source>
</reference>
<dbReference type="PRINTS" id="PR00081">
    <property type="entry name" value="GDHRDH"/>
</dbReference>
<gene>
    <name evidence="2" type="ORF">BC781_104379</name>
</gene>
<sequence>MEKSKIALVTGATDGIGKATAIALAQKGYAIHVIGRNKTKGAEVISTLEQVNSEGKHLFFSLDLSNMNEVQHFLKAYTNSHNTLDILVLNAGIFPKEMMVSADGIDVIFALGYMSRYLFSEALHPLLIASGEGKVVYVGTSAIVNIKYDQLTAPKYNKMFATWQQSTANAYLVQFGDQLFGEGVARLHWLPGIVNTGLVKSQSRFVQFLSSMFGMIEAEEAGETLASILVNHNVEELKQKFFKKGKQIKTSKKVINGIAKFEELIEYTKQFLANTLEEKVL</sequence>
<dbReference type="PANTHER" id="PTHR43157:SF31">
    <property type="entry name" value="PHOSPHATIDYLINOSITOL-GLYCAN BIOSYNTHESIS CLASS F PROTEIN"/>
    <property type="match status" value="1"/>
</dbReference>
<dbReference type="OrthoDB" id="597510at2"/>
<name>A0A315ZA74_SEDFL</name>
<proteinExistence type="predicted"/>
<dbReference type="EMBL" id="QGDO01000004">
    <property type="protein sequence ID" value="PWJ41104.1"/>
    <property type="molecule type" value="Genomic_DNA"/>
</dbReference>
<dbReference type="Pfam" id="PF00106">
    <property type="entry name" value="adh_short"/>
    <property type="match status" value="1"/>
</dbReference>
<dbReference type="Gene3D" id="3.40.50.720">
    <property type="entry name" value="NAD(P)-binding Rossmann-like Domain"/>
    <property type="match status" value="1"/>
</dbReference>
<comment type="caution">
    <text evidence="2">The sequence shown here is derived from an EMBL/GenBank/DDBJ whole genome shotgun (WGS) entry which is preliminary data.</text>
</comment>
<organism evidence="2 3">
    <name type="scientific">Sediminitomix flava</name>
    <dbReference type="NCBI Taxonomy" id="379075"/>
    <lineage>
        <taxon>Bacteria</taxon>
        <taxon>Pseudomonadati</taxon>
        <taxon>Bacteroidota</taxon>
        <taxon>Cytophagia</taxon>
        <taxon>Cytophagales</taxon>
        <taxon>Flammeovirgaceae</taxon>
        <taxon>Sediminitomix</taxon>
    </lineage>
</organism>
<dbReference type="Proteomes" id="UP000245535">
    <property type="component" value="Unassembled WGS sequence"/>
</dbReference>